<keyword evidence="2" id="KW-0472">Membrane</keyword>
<feature type="region of interest" description="Disordered" evidence="1">
    <location>
        <begin position="142"/>
        <end position="162"/>
    </location>
</feature>
<keyword evidence="2" id="KW-1133">Transmembrane helix</keyword>
<evidence type="ECO:0000256" key="2">
    <source>
        <dbReference type="SAM" id="Phobius"/>
    </source>
</evidence>
<dbReference type="SUPFAM" id="SSF53300">
    <property type="entry name" value="vWA-like"/>
    <property type="match status" value="1"/>
</dbReference>
<dbReference type="PANTHER" id="PTHR37947:SF1">
    <property type="entry name" value="BLL2462 PROTEIN"/>
    <property type="match status" value="1"/>
</dbReference>
<dbReference type="CDD" id="cd00198">
    <property type="entry name" value="vWFA"/>
    <property type="match status" value="1"/>
</dbReference>
<dbReference type="AlphaFoldDB" id="A0A5C6A974"/>
<feature type="transmembrane region" description="Helical" evidence="2">
    <location>
        <begin position="48"/>
        <end position="69"/>
    </location>
</feature>
<feature type="compositionally biased region" description="Low complexity" evidence="1">
    <location>
        <begin position="148"/>
        <end position="162"/>
    </location>
</feature>
<gene>
    <name evidence="4" type="ORF">Pla108_31810</name>
</gene>
<name>A0A5C6A974_9BACT</name>
<dbReference type="SMART" id="SM00327">
    <property type="entry name" value="VWA"/>
    <property type="match status" value="1"/>
</dbReference>
<feature type="domain" description="VWFA" evidence="3">
    <location>
        <begin position="80"/>
        <end position="251"/>
    </location>
</feature>
<accession>A0A5C6A974</accession>
<dbReference type="Proteomes" id="UP000317421">
    <property type="component" value="Unassembled WGS sequence"/>
</dbReference>
<dbReference type="InterPro" id="IPR036465">
    <property type="entry name" value="vWFA_dom_sf"/>
</dbReference>
<dbReference type="SUPFAM" id="SSF52317">
    <property type="entry name" value="Class I glutamine amidotransferase-like"/>
    <property type="match status" value="1"/>
</dbReference>
<dbReference type="EMBL" id="SJPR01000004">
    <property type="protein sequence ID" value="TWT96099.1"/>
    <property type="molecule type" value="Genomic_DNA"/>
</dbReference>
<feature type="transmembrane region" description="Helical" evidence="2">
    <location>
        <begin position="17"/>
        <end position="36"/>
    </location>
</feature>
<sequence>MNVYDAVGYETLTQSPGWAATLIGLAVAAIVLAVACGWRERRVAPRGWVVLLVLRVLAVAAAGLVIAGVERRPLSEQEVPSRVVLLIDRSASMTLPATDEPGDTTPRSAPTKAVADQLATVFAERHDVSRAGFDVAVNYQSPTASPEAAPGATDNTTDAGGATRLGSALQRVLSDYGASPLAAVVVVSDGGWNAGPDPVDPAALAKSRDVPVHTIGVGPLREPPSIGLRDLAAPSRAATGDAFQASVTVAANGAGAAGAGTPRVTLTLRPLGADGKTGAAVLEEPVEFELPREGGLAGGTAELTGPAPGLYELTATLVPAGRDADLTDNALSTPIEFVDQPTRVLLAAGGPARDYHFLRDQLYRDEQFTCDVLLQSATGAVTQDAGKVLVALPATAAEWEAYDVLAAIDLDWRQVEPATQAALAEWVSSRGGGLAFVAGPVAMPGVLRAGLETPLRTLLPVMLRDDPLALGSSLGVSRDPRPIYLTGAGRGLGWLDLRLPNEETTSVWRRLDGFYSPTIPAEPKPGATVLAKLGEEDSAPPLLVEQLYGAGRVAYLSTPETWRLRTVSADSFTALHVGWLRHLTQGRLLGVAAEGSLLFDRRRYDLGETMTLRYVARETSTPTPPPPARLIVGDGPAEEVRLDPVEGQPGVFSASVRATATGRWTATVDRGSSGREGSDRLTATAEASLPALENETRVQNAKLLAAIAQRSGGRYVDLASPGAQDQWLEIARNTLSLAETTIDLGAPDERFAERLSRFALAAMAGALLLEWLLRRAWRLA</sequence>
<evidence type="ECO:0000313" key="5">
    <source>
        <dbReference type="Proteomes" id="UP000317421"/>
    </source>
</evidence>
<evidence type="ECO:0000313" key="4">
    <source>
        <dbReference type="EMBL" id="TWT96099.1"/>
    </source>
</evidence>
<keyword evidence="2" id="KW-0812">Transmembrane</keyword>
<keyword evidence="5" id="KW-1185">Reference proteome</keyword>
<dbReference type="Gene3D" id="3.40.50.880">
    <property type="match status" value="1"/>
</dbReference>
<dbReference type="InterPro" id="IPR002035">
    <property type="entry name" value="VWF_A"/>
</dbReference>
<dbReference type="RefSeq" id="WP_146445886.1">
    <property type="nucleotide sequence ID" value="NZ_SJPR01000004.1"/>
</dbReference>
<protein>
    <recommendedName>
        <fullName evidence="3">VWFA domain-containing protein</fullName>
    </recommendedName>
</protein>
<proteinExistence type="predicted"/>
<comment type="caution">
    <text evidence="4">The sequence shown here is derived from an EMBL/GenBank/DDBJ whole genome shotgun (WGS) entry which is preliminary data.</text>
</comment>
<dbReference type="PANTHER" id="PTHR37947">
    <property type="entry name" value="BLL2462 PROTEIN"/>
    <property type="match status" value="1"/>
</dbReference>
<dbReference type="InterPro" id="IPR029062">
    <property type="entry name" value="Class_I_gatase-like"/>
</dbReference>
<organism evidence="4 5">
    <name type="scientific">Botrimarina colliarenosi</name>
    <dbReference type="NCBI Taxonomy" id="2528001"/>
    <lineage>
        <taxon>Bacteria</taxon>
        <taxon>Pseudomonadati</taxon>
        <taxon>Planctomycetota</taxon>
        <taxon>Planctomycetia</taxon>
        <taxon>Pirellulales</taxon>
        <taxon>Lacipirellulaceae</taxon>
        <taxon>Botrimarina</taxon>
    </lineage>
</organism>
<dbReference type="OrthoDB" id="224647at2"/>
<dbReference type="Gene3D" id="3.40.50.410">
    <property type="entry name" value="von Willebrand factor, type A domain"/>
    <property type="match status" value="1"/>
</dbReference>
<evidence type="ECO:0000259" key="3">
    <source>
        <dbReference type="SMART" id="SM00327"/>
    </source>
</evidence>
<evidence type="ECO:0000256" key="1">
    <source>
        <dbReference type="SAM" id="MobiDB-lite"/>
    </source>
</evidence>
<reference evidence="4 5" key="1">
    <citation type="submission" date="2019-02" db="EMBL/GenBank/DDBJ databases">
        <title>Deep-cultivation of Planctomycetes and their phenomic and genomic characterization uncovers novel biology.</title>
        <authorList>
            <person name="Wiegand S."/>
            <person name="Jogler M."/>
            <person name="Boedeker C."/>
            <person name="Pinto D."/>
            <person name="Vollmers J."/>
            <person name="Rivas-Marin E."/>
            <person name="Kohn T."/>
            <person name="Peeters S.H."/>
            <person name="Heuer A."/>
            <person name="Rast P."/>
            <person name="Oberbeckmann S."/>
            <person name="Bunk B."/>
            <person name="Jeske O."/>
            <person name="Meyerdierks A."/>
            <person name="Storesund J.E."/>
            <person name="Kallscheuer N."/>
            <person name="Luecker S."/>
            <person name="Lage O.M."/>
            <person name="Pohl T."/>
            <person name="Merkel B.J."/>
            <person name="Hornburger P."/>
            <person name="Mueller R.-W."/>
            <person name="Bruemmer F."/>
            <person name="Labrenz M."/>
            <person name="Spormann A.M."/>
            <person name="Op Den Camp H."/>
            <person name="Overmann J."/>
            <person name="Amann R."/>
            <person name="Jetten M.S.M."/>
            <person name="Mascher T."/>
            <person name="Medema M.H."/>
            <person name="Devos D.P."/>
            <person name="Kaster A.-K."/>
            <person name="Ovreas L."/>
            <person name="Rohde M."/>
            <person name="Galperin M.Y."/>
            <person name="Jogler C."/>
        </authorList>
    </citation>
    <scope>NUCLEOTIDE SEQUENCE [LARGE SCALE GENOMIC DNA]</scope>
    <source>
        <strain evidence="4 5">Pla108</strain>
    </source>
</reference>